<protein>
    <recommendedName>
        <fullName evidence="2">3-keto-alpha-glucoside-1,2-lyase/3-keto-2-hydroxy-glucal hydratase domain-containing protein</fullName>
    </recommendedName>
</protein>
<reference evidence="3" key="1">
    <citation type="submission" date="2024-07" db="EMBL/GenBank/DDBJ databases">
        <title>Complete genome sequence of Verrucomicrobiaceae bacterium NT6N.</title>
        <authorList>
            <person name="Huang C."/>
            <person name="Takami H."/>
            <person name="Hamasaki K."/>
        </authorList>
    </citation>
    <scope>NUCLEOTIDE SEQUENCE</scope>
    <source>
        <strain evidence="3">NT6N</strain>
    </source>
</reference>
<dbReference type="KEGG" id="osu:NT6N_16800"/>
<dbReference type="Pfam" id="PF06439">
    <property type="entry name" value="3keto-disac_hyd"/>
    <property type="match status" value="1"/>
</dbReference>
<feature type="signal peptide" evidence="1">
    <location>
        <begin position="1"/>
        <end position="21"/>
    </location>
</feature>
<feature type="domain" description="3-keto-alpha-glucoside-1,2-lyase/3-keto-2-hydroxy-glucal hydratase" evidence="2">
    <location>
        <begin position="20"/>
        <end position="196"/>
    </location>
</feature>
<feature type="chain" id="PRO_5043311032" description="3-keto-alpha-glucoside-1,2-lyase/3-keto-2-hydroxy-glucal hydratase domain-containing protein" evidence="1">
    <location>
        <begin position="22"/>
        <end position="199"/>
    </location>
</feature>
<dbReference type="EMBL" id="AP026866">
    <property type="protein sequence ID" value="BDS06640.1"/>
    <property type="molecule type" value="Genomic_DNA"/>
</dbReference>
<dbReference type="AlphaFoldDB" id="A0AAT9FKV3"/>
<name>A0AAT9FKV3_9BACT</name>
<gene>
    <name evidence="3" type="ORF">NT6N_16800</name>
</gene>
<evidence type="ECO:0000313" key="3">
    <source>
        <dbReference type="EMBL" id="BDS06640.1"/>
    </source>
</evidence>
<evidence type="ECO:0000259" key="2">
    <source>
        <dbReference type="Pfam" id="PF06439"/>
    </source>
</evidence>
<dbReference type="Gene3D" id="2.60.120.560">
    <property type="entry name" value="Exo-inulinase, domain 1"/>
    <property type="match status" value="1"/>
</dbReference>
<dbReference type="InterPro" id="IPR010496">
    <property type="entry name" value="AL/BT2_dom"/>
</dbReference>
<organism evidence="3">
    <name type="scientific">Oceaniferula spumae</name>
    <dbReference type="NCBI Taxonomy" id="2979115"/>
    <lineage>
        <taxon>Bacteria</taxon>
        <taxon>Pseudomonadati</taxon>
        <taxon>Verrucomicrobiota</taxon>
        <taxon>Verrucomicrobiia</taxon>
        <taxon>Verrucomicrobiales</taxon>
        <taxon>Verrucomicrobiaceae</taxon>
        <taxon>Oceaniferula</taxon>
    </lineage>
</organism>
<dbReference type="GO" id="GO:0016787">
    <property type="term" value="F:hydrolase activity"/>
    <property type="evidence" value="ECO:0007669"/>
    <property type="project" value="InterPro"/>
</dbReference>
<sequence length="199" mass="22062">MRVFLLILVSCLPLSAQSAKWSPLFNGTDLTGWHTLPGGKWEVVDGVITGTSGKSEKRHGLLVTDKTYKNFILRAKFKVTKGDSGLYFRVQKINNQVAVKGFQAEVDNSKQVGGLYETAGRAWTKEPDPKLIAKVYYPGEWTQITVTAIGDDITVSLNGVVVTELLGDKKCLKQGHIALQLHSKQEMHVEFKDLAIFEL</sequence>
<proteinExistence type="predicted"/>
<keyword evidence="1" id="KW-0732">Signal</keyword>
<accession>A0AAT9FKV3</accession>
<evidence type="ECO:0000256" key="1">
    <source>
        <dbReference type="SAM" id="SignalP"/>
    </source>
</evidence>